<evidence type="ECO:0000313" key="20">
    <source>
        <dbReference type="Proteomes" id="UP000886595"/>
    </source>
</evidence>
<dbReference type="InterPro" id="IPR039391">
    <property type="entry name" value="Phytocyanin-like"/>
</dbReference>
<dbReference type="FunFam" id="2.60.40.420:FF:000010">
    <property type="entry name" value="Early nodulin-like protein 1"/>
    <property type="match status" value="1"/>
</dbReference>
<keyword evidence="9" id="KW-0732">Signal</keyword>
<evidence type="ECO:0000256" key="4">
    <source>
        <dbReference type="ARBA" id="ARBA00022475"/>
    </source>
</evidence>
<dbReference type="Gene3D" id="2.60.40.420">
    <property type="entry name" value="Cupredoxins - blue copper proteins"/>
    <property type="match status" value="1"/>
</dbReference>
<dbReference type="GO" id="GO:0031969">
    <property type="term" value="C:chloroplast membrane"/>
    <property type="evidence" value="ECO:0007669"/>
    <property type="project" value="UniProtKB-SubCell"/>
</dbReference>
<keyword evidence="13" id="KW-1015">Disulfide bond</keyword>
<dbReference type="PANTHER" id="PTHR33021:SF289">
    <property type="entry name" value="EARLY NODULIN-LIKE PROTEIN 5-RELATED"/>
    <property type="match status" value="1"/>
</dbReference>
<evidence type="ECO:0000256" key="17">
    <source>
        <dbReference type="SAM" id="MobiDB-lite"/>
    </source>
</evidence>
<comment type="similarity">
    <text evidence="3">Belongs to the RETICULATA family.</text>
</comment>
<comment type="subcellular location">
    <subcellularLocation>
        <location evidence="2">Cell membrane</location>
        <topology evidence="2">Lipid-anchor</topology>
        <topology evidence="2">GPI-anchor</topology>
    </subcellularLocation>
    <subcellularLocation>
        <location evidence="1">Plastid</location>
        <location evidence="1">Chloroplast membrane</location>
        <topology evidence="1">Multi-pass membrane protein</topology>
    </subcellularLocation>
</comment>
<dbReference type="Proteomes" id="UP000886595">
    <property type="component" value="Unassembled WGS sequence"/>
</dbReference>
<evidence type="ECO:0000256" key="15">
    <source>
        <dbReference type="ARBA" id="ARBA00023288"/>
    </source>
</evidence>
<evidence type="ECO:0000256" key="8">
    <source>
        <dbReference type="ARBA" id="ARBA00022692"/>
    </source>
</evidence>
<proteinExistence type="inferred from homology"/>
<dbReference type="PROSITE" id="PS51485">
    <property type="entry name" value="PHYTOCYANIN"/>
    <property type="match status" value="1"/>
</dbReference>
<feature type="region of interest" description="Disordered" evidence="17">
    <location>
        <begin position="193"/>
        <end position="214"/>
    </location>
</feature>
<evidence type="ECO:0000256" key="12">
    <source>
        <dbReference type="ARBA" id="ARBA00023136"/>
    </source>
</evidence>
<dbReference type="InterPro" id="IPR021825">
    <property type="entry name" value="RETICULATA-related"/>
</dbReference>
<evidence type="ECO:0000256" key="14">
    <source>
        <dbReference type="ARBA" id="ARBA00023180"/>
    </source>
</evidence>
<name>A0A8X7RZ58_BRACI</name>
<keyword evidence="15" id="KW-0449">Lipoprotein</keyword>
<dbReference type="GO" id="GO:0098552">
    <property type="term" value="C:side of membrane"/>
    <property type="evidence" value="ECO:0007669"/>
    <property type="project" value="UniProtKB-KW"/>
</dbReference>
<dbReference type="GO" id="GO:0009055">
    <property type="term" value="F:electron transfer activity"/>
    <property type="evidence" value="ECO:0007669"/>
    <property type="project" value="InterPro"/>
</dbReference>
<keyword evidence="7" id="KW-0934">Plastid</keyword>
<dbReference type="Pfam" id="PF11891">
    <property type="entry name" value="RETICULATA-like"/>
    <property type="match status" value="1"/>
</dbReference>
<sequence>MQFAGFRERLLADDLFLAKLAMECGVGFFTKTAAEYERRRGNFFNELEVVFAHVWERVTTYHAVLASLTDHLVCCCPLDCPHYFGMSTEFEVGGEDGWMVPQSKTHGDMFNHWASHNRFKVGDTVRFNYTKDSVLVVSEEEYKKCKATKPQLYSNNEDTVFKLDRPGLFYFISGISGHCEKGQKMIIKVMEIESSPDSPPPSSSSSPSLPTSTQKKSSAFKTSVQCSSSGFLAIAVLVVSIFGLA</sequence>
<evidence type="ECO:0000256" key="2">
    <source>
        <dbReference type="ARBA" id="ARBA00004609"/>
    </source>
</evidence>
<comment type="caution">
    <text evidence="19">The sequence shown here is derived from an EMBL/GenBank/DDBJ whole genome shotgun (WGS) entry which is preliminary data.</text>
</comment>
<keyword evidence="6" id="KW-0336">GPI-anchor</keyword>
<accession>A0A8X7RZ58</accession>
<dbReference type="PANTHER" id="PTHR33021">
    <property type="entry name" value="BLUE COPPER PROTEIN"/>
    <property type="match status" value="1"/>
</dbReference>
<evidence type="ECO:0000313" key="19">
    <source>
        <dbReference type="EMBL" id="KAG2294489.1"/>
    </source>
</evidence>
<evidence type="ECO:0000256" key="16">
    <source>
        <dbReference type="ARBA" id="ARBA00035011"/>
    </source>
</evidence>
<evidence type="ECO:0000256" key="10">
    <source>
        <dbReference type="ARBA" id="ARBA00022946"/>
    </source>
</evidence>
<keyword evidence="12" id="KW-0472">Membrane</keyword>
<evidence type="ECO:0000256" key="9">
    <source>
        <dbReference type="ARBA" id="ARBA00022729"/>
    </source>
</evidence>
<evidence type="ECO:0000256" key="13">
    <source>
        <dbReference type="ARBA" id="ARBA00023157"/>
    </source>
</evidence>
<keyword evidence="10" id="KW-0809">Transit peptide</keyword>
<dbReference type="Pfam" id="PF02298">
    <property type="entry name" value="Cu_bind_like"/>
    <property type="match status" value="1"/>
</dbReference>
<evidence type="ECO:0000256" key="5">
    <source>
        <dbReference type="ARBA" id="ARBA00022528"/>
    </source>
</evidence>
<dbReference type="InterPro" id="IPR008972">
    <property type="entry name" value="Cupredoxin"/>
</dbReference>
<keyword evidence="8" id="KW-0812">Transmembrane</keyword>
<dbReference type="CDD" id="cd11019">
    <property type="entry name" value="OsENODL1_like"/>
    <property type="match status" value="1"/>
</dbReference>
<evidence type="ECO:0000256" key="1">
    <source>
        <dbReference type="ARBA" id="ARBA00004508"/>
    </source>
</evidence>
<evidence type="ECO:0000256" key="7">
    <source>
        <dbReference type="ARBA" id="ARBA00022640"/>
    </source>
</evidence>
<organism evidence="19 20">
    <name type="scientific">Brassica carinata</name>
    <name type="common">Ethiopian mustard</name>
    <name type="synonym">Abyssinian cabbage</name>
    <dbReference type="NCBI Taxonomy" id="52824"/>
    <lineage>
        <taxon>Eukaryota</taxon>
        <taxon>Viridiplantae</taxon>
        <taxon>Streptophyta</taxon>
        <taxon>Embryophyta</taxon>
        <taxon>Tracheophyta</taxon>
        <taxon>Spermatophyta</taxon>
        <taxon>Magnoliopsida</taxon>
        <taxon>eudicotyledons</taxon>
        <taxon>Gunneridae</taxon>
        <taxon>Pentapetalae</taxon>
        <taxon>rosids</taxon>
        <taxon>malvids</taxon>
        <taxon>Brassicales</taxon>
        <taxon>Brassicaceae</taxon>
        <taxon>Brassiceae</taxon>
        <taxon>Brassica</taxon>
    </lineage>
</organism>
<comment type="similarity">
    <text evidence="16">Belongs to the early nodulin-like (ENODL) family.</text>
</comment>
<reference evidence="19 20" key="1">
    <citation type="submission" date="2020-02" db="EMBL/GenBank/DDBJ databases">
        <authorList>
            <person name="Ma Q."/>
            <person name="Huang Y."/>
            <person name="Song X."/>
            <person name="Pei D."/>
        </authorList>
    </citation>
    <scope>NUCLEOTIDE SEQUENCE [LARGE SCALE GENOMIC DNA]</scope>
    <source>
        <strain evidence="19">Sxm20200214</strain>
        <tissue evidence="19">Leaf</tissue>
    </source>
</reference>
<dbReference type="InterPro" id="IPR041846">
    <property type="entry name" value="ENL_dom"/>
</dbReference>
<dbReference type="InterPro" id="IPR003245">
    <property type="entry name" value="Phytocyanin_dom"/>
</dbReference>
<dbReference type="OrthoDB" id="959565at2759"/>
<protein>
    <recommendedName>
        <fullName evidence="18">Phytocyanin domain-containing protein</fullName>
    </recommendedName>
</protein>
<feature type="domain" description="Phytocyanin" evidence="18">
    <location>
        <begin position="88"/>
        <end position="191"/>
    </location>
</feature>
<feature type="compositionally biased region" description="Low complexity" evidence="17">
    <location>
        <begin position="203"/>
        <end position="214"/>
    </location>
</feature>
<dbReference type="AlphaFoldDB" id="A0A8X7RZ58"/>
<gene>
    <name evidence="19" type="ORF">Bca52824_041158</name>
</gene>
<evidence type="ECO:0000259" key="18">
    <source>
        <dbReference type="PROSITE" id="PS51485"/>
    </source>
</evidence>
<keyword evidence="5" id="KW-0150">Chloroplast</keyword>
<dbReference type="SUPFAM" id="SSF49503">
    <property type="entry name" value="Cupredoxins"/>
    <property type="match status" value="1"/>
</dbReference>
<dbReference type="GO" id="GO:0005886">
    <property type="term" value="C:plasma membrane"/>
    <property type="evidence" value="ECO:0007669"/>
    <property type="project" value="UniProtKB-SubCell"/>
</dbReference>
<dbReference type="EMBL" id="JAAMPC010000009">
    <property type="protein sequence ID" value="KAG2294489.1"/>
    <property type="molecule type" value="Genomic_DNA"/>
</dbReference>
<keyword evidence="20" id="KW-1185">Reference proteome</keyword>
<keyword evidence="11" id="KW-1133">Transmembrane helix</keyword>
<evidence type="ECO:0000256" key="6">
    <source>
        <dbReference type="ARBA" id="ARBA00022622"/>
    </source>
</evidence>
<evidence type="ECO:0000256" key="11">
    <source>
        <dbReference type="ARBA" id="ARBA00022989"/>
    </source>
</evidence>
<evidence type="ECO:0000256" key="3">
    <source>
        <dbReference type="ARBA" id="ARBA00010793"/>
    </source>
</evidence>
<keyword evidence="14" id="KW-0325">Glycoprotein</keyword>
<keyword evidence="4" id="KW-1003">Cell membrane</keyword>